<evidence type="ECO:0000256" key="1">
    <source>
        <dbReference type="SAM" id="Phobius"/>
    </source>
</evidence>
<dbReference type="PANTHER" id="PTHR44825:SF1">
    <property type="entry name" value="DNAJ HOMOLOG SUBFAMILY C MEMBER 4"/>
    <property type="match status" value="1"/>
</dbReference>
<accession>A0A150XI80</accession>
<comment type="caution">
    <text evidence="3">The sequence shown here is derived from an EMBL/GenBank/DDBJ whole genome shotgun (WGS) entry which is preliminary data.</text>
</comment>
<dbReference type="RefSeq" id="WP_068218069.1">
    <property type="nucleotide sequence ID" value="NZ_LRPC01000001.1"/>
</dbReference>
<dbReference type="InterPro" id="IPR001623">
    <property type="entry name" value="DnaJ_domain"/>
</dbReference>
<feature type="transmembrane region" description="Helical" evidence="1">
    <location>
        <begin position="121"/>
        <end position="143"/>
    </location>
</feature>
<dbReference type="PROSITE" id="PS50076">
    <property type="entry name" value="DNAJ_2"/>
    <property type="match status" value="1"/>
</dbReference>
<dbReference type="InterPro" id="IPR052763">
    <property type="entry name" value="DnaJ_C4"/>
</dbReference>
<evidence type="ECO:0000259" key="2">
    <source>
        <dbReference type="PROSITE" id="PS50076"/>
    </source>
</evidence>
<feature type="transmembrane region" description="Helical" evidence="1">
    <location>
        <begin position="252"/>
        <end position="269"/>
    </location>
</feature>
<dbReference type="EMBL" id="LRPC01000001">
    <property type="protein sequence ID" value="KYG78392.1"/>
    <property type="molecule type" value="Genomic_DNA"/>
</dbReference>
<keyword evidence="1" id="KW-0472">Membrane</keyword>
<evidence type="ECO:0000313" key="3">
    <source>
        <dbReference type="EMBL" id="KYG78392.1"/>
    </source>
</evidence>
<protein>
    <recommendedName>
        <fullName evidence="2">J domain-containing protein</fullName>
    </recommendedName>
</protein>
<dbReference type="CDD" id="cd06257">
    <property type="entry name" value="DnaJ"/>
    <property type="match status" value="1"/>
</dbReference>
<dbReference type="STRING" id="333140.AWW68_06395"/>
<keyword evidence="1" id="KW-1133">Transmembrane helix</keyword>
<dbReference type="PANTHER" id="PTHR44825">
    <property type="match status" value="1"/>
</dbReference>
<dbReference type="InterPro" id="IPR018253">
    <property type="entry name" value="DnaJ_domain_CS"/>
</dbReference>
<dbReference type="AlphaFoldDB" id="A0A150XI80"/>
<dbReference type="PRINTS" id="PR00625">
    <property type="entry name" value="JDOMAIN"/>
</dbReference>
<proteinExistence type="predicted"/>
<keyword evidence="4" id="KW-1185">Reference proteome</keyword>
<reference evidence="3 4" key="1">
    <citation type="submission" date="2016-01" db="EMBL/GenBank/DDBJ databases">
        <title>Genome sequencing of Roseivirga spongicola UST030701-084.</title>
        <authorList>
            <person name="Selvaratnam C."/>
            <person name="Thevarajoo S."/>
            <person name="Goh K.M."/>
            <person name="Ee R."/>
            <person name="Chan K.-G."/>
            <person name="Chong C.S."/>
        </authorList>
    </citation>
    <scope>NUCLEOTIDE SEQUENCE [LARGE SCALE GENOMIC DNA]</scope>
    <source>
        <strain evidence="3 4">UST030701-084</strain>
    </source>
</reference>
<dbReference type="SUPFAM" id="SSF46565">
    <property type="entry name" value="Chaperone J-domain"/>
    <property type="match status" value="1"/>
</dbReference>
<name>A0A150XI80_9BACT</name>
<feature type="transmembrane region" description="Helical" evidence="1">
    <location>
        <begin position="223"/>
        <end position="240"/>
    </location>
</feature>
<keyword evidence="1" id="KW-0812">Transmembrane</keyword>
<evidence type="ECO:0000313" key="4">
    <source>
        <dbReference type="Proteomes" id="UP000075606"/>
    </source>
</evidence>
<sequence length="271" mass="31512">MSKDYYAILGIEKTATESEIKLAFRNKAKQLHPDINKEIASKTSFQELNEAYSVLSDPESRRKYDEGELESSEISFTWEEVEQILKQREEQRRRNQKYSDEFGYPGETQYPPTNYEANSRVAMMINLFILLFAFSFVLDFFVFKDNGSEPILSKNTIIIRMKKGPMQSWHELKTASVTFYISYEKPSPNIGDMVETKRSMFYGNHKYRVNNSGNFQRADDLPMVTYIMALISLLISYFGYSKFSNAEQKFNSAIIAGFLCLAMLVMLLYPR</sequence>
<dbReference type="Pfam" id="PF00226">
    <property type="entry name" value="DnaJ"/>
    <property type="match status" value="1"/>
</dbReference>
<dbReference type="OrthoDB" id="1495940at2"/>
<gene>
    <name evidence="3" type="ORF">AWW68_06395</name>
</gene>
<dbReference type="PROSITE" id="PS00636">
    <property type="entry name" value="DNAJ_1"/>
    <property type="match status" value="1"/>
</dbReference>
<dbReference type="SMART" id="SM00271">
    <property type="entry name" value="DnaJ"/>
    <property type="match status" value="1"/>
</dbReference>
<organism evidence="3 4">
    <name type="scientific">Roseivirga spongicola</name>
    <dbReference type="NCBI Taxonomy" id="333140"/>
    <lineage>
        <taxon>Bacteria</taxon>
        <taxon>Pseudomonadati</taxon>
        <taxon>Bacteroidota</taxon>
        <taxon>Cytophagia</taxon>
        <taxon>Cytophagales</taxon>
        <taxon>Roseivirgaceae</taxon>
        <taxon>Roseivirga</taxon>
    </lineage>
</organism>
<dbReference type="Gene3D" id="1.10.287.110">
    <property type="entry name" value="DnaJ domain"/>
    <property type="match status" value="1"/>
</dbReference>
<feature type="domain" description="J" evidence="2">
    <location>
        <begin position="4"/>
        <end position="68"/>
    </location>
</feature>
<dbReference type="InterPro" id="IPR036869">
    <property type="entry name" value="J_dom_sf"/>
</dbReference>
<dbReference type="Proteomes" id="UP000075606">
    <property type="component" value="Unassembled WGS sequence"/>
</dbReference>